<sequence length="54" mass="6104">MLKRGRLKLFRRPLGIESGVQAKVETNKKPTIRFVADGRFFSGLTLNRYGVALP</sequence>
<evidence type="ECO:0000313" key="1">
    <source>
        <dbReference type="EMBL" id="EGQ75844.1"/>
    </source>
</evidence>
<dbReference type="GO" id="GO:0004826">
    <property type="term" value="F:phenylalanine-tRNA ligase activity"/>
    <property type="evidence" value="ECO:0007669"/>
    <property type="project" value="UniProtKB-EC"/>
</dbReference>
<dbReference type="EMBL" id="AFQE01000111">
    <property type="protein sequence ID" value="EGQ75844.1"/>
    <property type="molecule type" value="Genomic_DNA"/>
</dbReference>
<gene>
    <name evidence="1" type="primary">pheS2</name>
    <name evidence="1" type="ORF">HMPREF9418_2256</name>
</gene>
<name>A0AA36UHJ5_9NEIS</name>
<evidence type="ECO:0000313" key="2">
    <source>
        <dbReference type="Proteomes" id="UP000004982"/>
    </source>
</evidence>
<keyword evidence="1" id="KW-0436">Ligase</keyword>
<dbReference type="Proteomes" id="UP000004982">
    <property type="component" value="Unassembled WGS sequence"/>
</dbReference>
<organism evidence="1 2">
    <name type="scientific">Neisseria macacae ATCC 33926</name>
    <dbReference type="NCBI Taxonomy" id="997348"/>
    <lineage>
        <taxon>Bacteria</taxon>
        <taxon>Pseudomonadati</taxon>
        <taxon>Pseudomonadota</taxon>
        <taxon>Betaproteobacteria</taxon>
        <taxon>Neisseriales</taxon>
        <taxon>Neisseriaceae</taxon>
        <taxon>Neisseria</taxon>
    </lineage>
</organism>
<protein>
    <submittedName>
        <fullName evidence="1">Phenylalanyl-tRNA synthetase subunit alpha</fullName>
        <ecNumber evidence="1">6.1.1.20</ecNumber>
    </submittedName>
</protein>
<accession>A0AA36UHJ5</accession>
<reference evidence="1 2" key="1">
    <citation type="submission" date="2011-05" db="EMBL/GenBank/DDBJ databases">
        <authorList>
            <person name="Muzny D."/>
            <person name="Qin X."/>
            <person name="Deng J."/>
            <person name="Jiang H."/>
            <person name="Liu Y."/>
            <person name="Qu J."/>
            <person name="Song X.-Z."/>
            <person name="Zhang L."/>
            <person name="Thornton R."/>
            <person name="Coyle M."/>
            <person name="Francisco L."/>
            <person name="Jackson L."/>
            <person name="Javaid M."/>
            <person name="Korchina V."/>
            <person name="Kovar C."/>
            <person name="Mata R."/>
            <person name="Mathew T."/>
            <person name="Ngo R."/>
            <person name="Nguyen L."/>
            <person name="Nguyen N."/>
            <person name="Okwuonu G."/>
            <person name="Ongeri F."/>
            <person name="Pham C."/>
            <person name="Simmons D."/>
            <person name="Wilczek-Boney K."/>
            <person name="Hale W."/>
            <person name="Jakkamsetti A."/>
            <person name="Pham P."/>
            <person name="Ruth R."/>
            <person name="San Lucas F."/>
            <person name="Warren J."/>
            <person name="Zhang J."/>
            <person name="Zhao Z."/>
            <person name="Zhou C."/>
            <person name="Zhu D."/>
            <person name="Lee S."/>
            <person name="Bess C."/>
            <person name="Blankenburg K."/>
            <person name="Forbes L."/>
            <person name="Fu Q."/>
            <person name="Gubbala S."/>
            <person name="Hirani K."/>
            <person name="Jayaseelan J.C."/>
            <person name="Lara F."/>
            <person name="Munidasa M."/>
            <person name="Palculict T."/>
            <person name="Patil S."/>
            <person name="Pu L.-L."/>
            <person name="Saada N."/>
            <person name="Tang L."/>
            <person name="Weissenberger G."/>
            <person name="Zhu Y."/>
            <person name="Hemphill L."/>
            <person name="Shang Y."/>
            <person name="Youmans B."/>
            <person name="Ayvaz T."/>
            <person name="Ross M."/>
            <person name="Santibanez J."/>
            <person name="Aqrawi P."/>
            <person name="Gross S."/>
            <person name="Joshi V."/>
            <person name="Fowler G."/>
            <person name="Nazareth L."/>
            <person name="Reid J."/>
            <person name="Worley K."/>
            <person name="Petrosino J."/>
            <person name="Highlander S."/>
            <person name="Gibbs R."/>
        </authorList>
    </citation>
    <scope>NUCLEOTIDE SEQUENCE [LARGE SCALE GENOMIC DNA]</scope>
    <source>
        <strain evidence="1 2">ATCC 33926</strain>
    </source>
</reference>
<proteinExistence type="predicted"/>
<comment type="caution">
    <text evidence="1">The sequence shown here is derived from an EMBL/GenBank/DDBJ whole genome shotgun (WGS) entry which is preliminary data.</text>
</comment>
<dbReference type="EC" id="6.1.1.20" evidence="1"/>
<dbReference type="AlphaFoldDB" id="A0AA36UHJ5"/>